<keyword evidence="2 6" id="KW-0863">Zinc-finger</keyword>
<dbReference type="GO" id="GO:0010008">
    <property type="term" value="C:endosome membrane"/>
    <property type="evidence" value="ECO:0007669"/>
    <property type="project" value="UniProtKB-SubCell"/>
</dbReference>
<organism evidence="11 12">
    <name type="scientific">Astatotilapia calliptera</name>
    <name type="common">Eastern happy</name>
    <name type="synonym">Chromis callipterus</name>
    <dbReference type="NCBI Taxonomy" id="8154"/>
    <lineage>
        <taxon>Eukaryota</taxon>
        <taxon>Metazoa</taxon>
        <taxon>Chordata</taxon>
        <taxon>Craniata</taxon>
        <taxon>Vertebrata</taxon>
        <taxon>Euteleostomi</taxon>
        <taxon>Actinopterygii</taxon>
        <taxon>Neopterygii</taxon>
        <taxon>Teleostei</taxon>
        <taxon>Neoteleostei</taxon>
        <taxon>Acanthomorphata</taxon>
        <taxon>Ovalentaria</taxon>
        <taxon>Cichlomorphae</taxon>
        <taxon>Cichliformes</taxon>
        <taxon>Cichlidae</taxon>
        <taxon>African cichlids</taxon>
        <taxon>Pseudocrenilabrinae</taxon>
        <taxon>Haplochromini</taxon>
        <taxon>Astatotilapia</taxon>
    </lineage>
</organism>
<evidence type="ECO:0000256" key="7">
    <source>
        <dbReference type="RuleBase" id="RU369028"/>
    </source>
</evidence>
<keyword evidence="7" id="KW-0677">Repeat</keyword>
<dbReference type="PROSITE" id="PS50115">
    <property type="entry name" value="ARFGAP"/>
    <property type="match status" value="1"/>
</dbReference>
<evidence type="ECO:0000256" key="4">
    <source>
        <dbReference type="ARBA" id="ARBA00023043"/>
    </source>
</evidence>
<dbReference type="PANTHER" id="PTHR23180:SF415">
    <property type="entry name" value="ARF-GAP WITH COILED-COIL, ANK REPEAT AND PH DOMAIN-CONTAINING PROTEIN"/>
    <property type="match status" value="1"/>
</dbReference>
<feature type="domain" description="PH" evidence="9">
    <location>
        <begin position="215"/>
        <end position="310"/>
    </location>
</feature>
<evidence type="ECO:0000256" key="8">
    <source>
        <dbReference type="SAM" id="MobiDB-lite"/>
    </source>
</evidence>
<dbReference type="InterPro" id="IPR001849">
    <property type="entry name" value="PH_domain"/>
</dbReference>
<evidence type="ECO:0000313" key="12">
    <source>
        <dbReference type="Proteomes" id="UP000265100"/>
    </source>
</evidence>
<feature type="compositionally biased region" description="Acidic residues" evidence="8">
    <location>
        <begin position="588"/>
        <end position="613"/>
    </location>
</feature>
<dbReference type="PROSITE" id="PS50003">
    <property type="entry name" value="PH_DOMAIN"/>
    <property type="match status" value="1"/>
</dbReference>
<keyword evidence="3 7" id="KW-0862">Zinc</keyword>
<feature type="region of interest" description="Disordered" evidence="8">
    <location>
        <begin position="330"/>
        <end position="355"/>
    </location>
</feature>
<dbReference type="SMART" id="SM00105">
    <property type="entry name" value="ArfGap"/>
    <property type="match status" value="1"/>
</dbReference>
<dbReference type="Gene3D" id="2.30.29.30">
    <property type="entry name" value="Pleckstrin-homology domain (PH domain)/Phosphotyrosine-binding domain (PTB)"/>
    <property type="match status" value="1"/>
</dbReference>
<accession>A0AAX7VHF4</accession>
<evidence type="ECO:0000256" key="1">
    <source>
        <dbReference type="ARBA" id="ARBA00022723"/>
    </source>
</evidence>
<dbReference type="PRINTS" id="PR00405">
    <property type="entry name" value="REVINTRACTNG"/>
</dbReference>
<dbReference type="InterPro" id="IPR027267">
    <property type="entry name" value="AH/BAR_dom_sf"/>
</dbReference>
<feature type="compositionally biased region" description="Low complexity" evidence="8">
    <location>
        <begin position="573"/>
        <end position="587"/>
    </location>
</feature>
<feature type="region of interest" description="Disordered" evidence="8">
    <location>
        <begin position="493"/>
        <end position="524"/>
    </location>
</feature>
<dbReference type="Pfam" id="PF16746">
    <property type="entry name" value="BAR_3"/>
    <property type="match status" value="2"/>
</dbReference>
<dbReference type="SUPFAM" id="SSF48403">
    <property type="entry name" value="Ankyrin repeat"/>
    <property type="match status" value="1"/>
</dbReference>
<dbReference type="AlphaFoldDB" id="A0AAX7VHF4"/>
<dbReference type="PROSITE" id="PS50088">
    <property type="entry name" value="ANK_REPEAT"/>
    <property type="match status" value="2"/>
</dbReference>
<dbReference type="Proteomes" id="UP000265100">
    <property type="component" value="Chromosome 5"/>
</dbReference>
<keyword evidence="1 7" id="KW-0479">Metal-binding</keyword>
<comment type="domain">
    <text evidence="7">PH domain binds phospholipids including phosphatidic acid, phosphatidylinositol 3-phosphate, phosphatidylinositol 3,5-bisphosphate (PIP2) and phosphatidylinositol 3,4,5-trisphosphate (PIP3). May mediate protein binding to PIP2 or PIP3 containing membranes.</text>
</comment>
<dbReference type="InterPro" id="IPR036770">
    <property type="entry name" value="Ankyrin_rpt-contain_sf"/>
</dbReference>
<keyword evidence="12" id="KW-1185">Reference proteome</keyword>
<proteinExistence type="predicted"/>
<dbReference type="PROSITE" id="PS50297">
    <property type="entry name" value="ANK_REP_REGION"/>
    <property type="match status" value="1"/>
</dbReference>
<evidence type="ECO:0000259" key="9">
    <source>
        <dbReference type="PROSITE" id="PS50003"/>
    </source>
</evidence>
<protein>
    <recommendedName>
        <fullName evidence="7">Arf-GAP with coiled-coil, ANK repeat and PH domain-containing protein</fullName>
        <shortName evidence="7">Cnt-b</shortName>
    </recommendedName>
    <alternativeName>
        <fullName evidence="7">Centaurin-beta</fullName>
    </alternativeName>
</protein>
<keyword evidence="7" id="KW-0967">Endosome</keyword>
<reference evidence="11" key="4">
    <citation type="submission" date="2025-09" db="UniProtKB">
        <authorList>
            <consortium name="Ensembl"/>
        </authorList>
    </citation>
    <scope>IDENTIFICATION</scope>
</reference>
<dbReference type="SUPFAM" id="SSF57863">
    <property type="entry name" value="ArfGap/RecO-like zinc finger"/>
    <property type="match status" value="1"/>
</dbReference>
<dbReference type="InterPro" id="IPR038508">
    <property type="entry name" value="ArfGAP_dom_sf"/>
</dbReference>
<evidence type="ECO:0000259" key="10">
    <source>
        <dbReference type="PROSITE" id="PS50115"/>
    </source>
</evidence>
<comment type="subcellular location">
    <subcellularLocation>
        <location evidence="7">Endosome membrane</location>
        <topology evidence="7">Peripheral membrane protein</topology>
    </subcellularLocation>
</comment>
<keyword evidence="7" id="KW-0343">GTPase activation</keyword>
<dbReference type="CDD" id="cd13250">
    <property type="entry name" value="PH_ACAP"/>
    <property type="match status" value="1"/>
</dbReference>
<dbReference type="InterPro" id="IPR004148">
    <property type="entry name" value="BAR_dom"/>
</dbReference>
<dbReference type="Gene3D" id="1.20.1270.60">
    <property type="entry name" value="Arfaptin homology (AH) domain/BAR domain"/>
    <property type="match status" value="1"/>
</dbReference>
<evidence type="ECO:0000256" key="2">
    <source>
        <dbReference type="ARBA" id="ARBA00022771"/>
    </source>
</evidence>
<feature type="compositionally biased region" description="Low complexity" evidence="8">
    <location>
        <begin position="556"/>
        <end position="566"/>
    </location>
</feature>
<dbReference type="GO" id="GO:0005096">
    <property type="term" value="F:GTPase activator activity"/>
    <property type="evidence" value="ECO:0007669"/>
    <property type="project" value="UniProtKB-KW"/>
</dbReference>
<dbReference type="Pfam" id="PF01412">
    <property type="entry name" value="ArfGap"/>
    <property type="match status" value="1"/>
</dbReference>
<evidence type="ECO:0000256" key="6">
    <source>
        <dbReference type="PROSITE-ProRule" id="PRU00288"/>
    </source>
</evidence>
<reference evidence="12" key="2">
    <citation type="submission" date="2023-03" db="EMBL/GenBank/DDBJ databases">
        <authorList>
            <consortium name="Wellcome Sanger Institute Data Sharing"/>
        </authorList>
    </citation>
    <scope>NUCLEOTIDE SEQUENCE [LARGE SCALE GENOMIC DNA]</scope>
</reference>
<evidence type="ECO:0000256" key="5">
    <source>
        <dbReference type="PROSITE-ProRule" id="PRU00023"/>
    </source>
</evidence>
<feature type="domain" description="Arf-GAP" evidence="10">
    <location>
        <begin position="358"/>
        <end position="480"/>
    </location>
</feature>
<dbReference type="PANTHER" id="PTHR23180">
    <property type="entry name" value="CENTAURIN/ARF"/>
    <property type="match status" value="1"/>
</dbReference>
<comment type="domain">
    <text evidence="7">The BAR domain mediates homodimerization, it can neither bind membrane nor impart curvature, but instead requires the neighboring PH domain to achieve these functions.</text>
</comment>
<feature type="repeat" description="ANK" evidence="5">
    <location>
        <begin position="688"/>
        <end position="720"/>
    </location>
</feature>
<feature type="compositionally biased region" description="Low complexity" evidence="8">
    <location>
        <begin position="330"/>
        <end position="339"/>
    </location>
</feature>
<reference evidence="11" key="3">
    <citation type="submission" date="2025-08" db="UniProtKB">
        <authorList>
            <consortium name="Ensembl"/>
        </authorList>
    </citation>
    <scope>IDENTIFICATION</scope>
</reference>
<dbReference type="InterPro" id="IPR002110">
    <property type="entry name" value="Ankyrin_rpt"/>
</dbReference>
<dbReference type="Pfam" id="PF00169">
    <property type="entry name" value="PH"/>
    <property type="match status" value="1"/>
</dbReference>
<name>A0AAX7VHF4_ASTCA</name>
<reference evidence="11 12" key="1">
    <citation type="submission" date="2018-05" db="EMBL/GenBank/DDBJ databases">
        <authorList>
            <person name="Datahose"/>
        </authorList>
    </citation>
    <scope>NUCLEOTIDE SEQUENCE</scope>
</reference>
<dbReference type="SMART" id="SM00248">
    <property type="entry name" value="ANK"/>
    <property type="match status" value="3"/>
</dbReference>
<feature type="compositionally biased region" description="Basic and acidic residues" evidence="8">
    <location>
        <begin position="340"/>
        <end position="353"/>
    </location>
</feature>
<sequence>GDSPSSLVKLCSGMIEAGRAYVSANKLFVNGIRDLSQQCKKEEMISVSRKIKNFDLTVSDLAKNLDIRKFKDTKKQFDRVREDMELAQVKNAQAPRNKVHEAEEATQTLILSRKAFRHLALDYVLQCVLTLSFDFLCLLQMLSFMRAQYTLFQQGFNILDEIDPYMKKLAAQLDQLVIDSAVEKRELEHKHALIQQRDFSYDDPKLEFNVDAPNGVVMEGYLFKRASNAFKTWNRRWFSIQNSQLVYQKKLKDSLTVVVEDLRLCSVKPCEDNERRFCFEVVSPTKSCMLQAESEKLRQAWIQAVQASIASAYKDITDNYYIERLDRTASPSTSSIDSASEPRERGERADKGVRGGGESLLQRVQSLPGNELCSDCGQTAPCWASINLGVLLCIECSGIHRSLGVHFSKVRSLTLDSWEPELLKLMCELGNTVINQIYEGSCEELGAKKPGPSSSRSEKEAWIKSKYVEKRFLKKMSGSEALVQGERKSRPWTVKKCQRHNSSVRAPNKARRKYHRYEPGSASPANLSAAAAAKFRRDSLFCPDELDSLFSYFDTGSGPRSLSSDSGLGGSTDGSTDVLAFGSVVDSVTEEEEESEESSSGEVEIEQEVSSDPEDPRELHPGALLYRSSRLHNLPLMAEALAHGADVHAACEEEEGKTPLIQAVIGGSLIACEFLLQNGADVNQRDMRGRGPLHHATDLGHTGQVCLFLKRGASQTEVDEQGHDPLSIAVQAANADIVTLLRLARMNEEMREAEAAPLGQPGQYPTSSPTEQQYRKCIQEFICLNIDEC</sequence>
<comment type="activity regulation">
    <text evidence="7">GAP activity stimulated by phosphatidylinositol 4,5-bisphosphate (PIP2) and phosphatidic acid.</text>
</comment>
<keyword evidence="4 5" id="KW-0040">ANK repeat</keyword>
<dbReference type="Gene3D" id="1.25.40.20">
    <property type="entry name" value="Ankyrin repeat-containing domain"/>
    <property type="match status" value="1"/>
</dbReference>
<feature type="region of interest" description="Disordered" evidence="8">
    <location>
        <begin position="556"/>
        <end position="620"/>
    </location>
</feature>
<dbReference type="InterPro" id="IPR001164">
    <property type="entry name" value="ArfGAP_dom"/>
</dbReference>
<feature type="repeat" description="ANK" evidence="5">
    <location>
        <begin position="655"/>
        <end position="687"/>
    </location>
</feature>
<dbReference type="InterPro" id="IPR045258">
    <property type="entry name" value="ACAP1/2/3-like"/>
</dbReference>
<dbReference type="FunFam" id="2.30.29.30:FF:000026">
    <property type="entry name" value="Arf-GAP with coiled-coil, ANK repeat and PH domain-containing protein 2"/>
    <property type="match status" value="1"/>
</dbReference>
<dbReference type="Pfam" id="PF00023">
    <property type="entry name" value="Ank"/>
    <property type="match status" value="1"/>
</dbReference>
<dbReference type="Ensembl" id="ENSACLT00000076610.1">
    <property type="protein sequence ID" value="ENSACLP00000075651.1"/>
    <property type="gene ID" value="ENSACLG00000008685.2"/>
</dbReference>
<dbReference type="GeneTree" id="ENSGT00940000156199"/>
<dbReference type="FunFam" id="1.10.220.150:FF:000007">
    <property type="entry name" value="Arf-GAP with coiled-coil, ANK repeat and PH domain-containing protein 2"/>
    <property type="match status" value="1"/>
</dbReference>
<evidence type="ECO:0000256" key="3">
    <source>
        <dbReference type="ARBA" id="ARBA00022833"/>
    </source>
</evidence>
<dbReference type="InterPro" id="IPR011993">
    <property type="entry name" value="PH-like_dom_sf"/>
</dbReference>
<dbReference type="SUPFAM" id="SSF103657">
    <property type="entry name" value="BAR/IMD domain-like"/>
    <property type="match status" value="1"/>
</dbReference>
<dbReference type="SUPFAM" id="SSF50729">
    <property type="entry name" value="PH domain-like"/>
    <property type="match status" value="1"/>
</dbReference>
<dbReference type="InterPro" id="IPR037278">
    <property type="entry name" value="ARFGAP/RecO"/>
</dbReference>
<dbReference type="Gene3D" id="1.10.220.150">
    <property type="entry name" value="Arf GTPase activating protein"/>
    <property type="match status" value="1"/>
</dbReference>
<evidence type="ECO:0000313" key="11">
    <source>
        <dbReference type="Ensembl" id="ENSACLP00000075651.1"/>
    </source>
</evidence>
<dbReference type="SMART" id="SM00233">
    <property type="entry name" value="PH"/>
    <property type="match status" value="1"/>
</dbReference>
<dbReference type="GO" id="GO:0008270">
    <property type="term" value="F:zinc ion binding"/>
    <property type="evidence" value="ECO:0007669"/>
    <property type="project" value="UniProtKB-KW"/>
</dbReference>
<comment type="function">
    <text evidence="7">GTPase-activating protein for the ADP ribosylation factor family.</text>
</comment>